<dbReference type="GO" id="GO:0051539">
    <property type="term" value="F:4 iron, 4 sulfur cluster binding"/>
    <property type="evidence" value="ECO:0007669"/>
    <property type="project" value="UniProtKB-KW"/>
</dbReference>
<dbReference type="InterPro" id="IPR004430">
    <property type="entry name" value="3-IsopropMal_deHydase_lsu"/>
</dbReference>
<keyword evidence="8 18" id="KW-0432">Leucine biosynthesis</keyword>
<dbReference type="GO" id="GO:0046872">
    <property type="term" value="F:metal ion binding"/>
    <property type="evidence" value="ECO:0007669"/>
    <property type="project" value="UniProtKB-KW"/>
</dbReference>
<evidence type="ECO:0000256" key="11">
    <source>
        <dbReference type="ARBA" id="ARBA00022723"/>
    </source>
</evidence>
<reference evidence="22" key="1">
    <citation type="journal article" date="2020" name="BMC Genomics">
        <title>Correction to: Identification and distribution of gene clusters required for synthesis of sphingolipid metabolism inhibitors in diverse species of the filamentous fungus Fusarium.</title>
        <authorList>
            <person name="Kim H.S."/>
            <person name="Lohmar J.M."/>
            <person name="Busman M."/>
            <person name="Brown D.W."/>
            <person name="Naumann T.A."/>
            <person name="Divon H.H."/>
            <person name="Lysoe E."/>
            <person name="Uhlig S."/>
            <person name="Proctor R.H."/>
        </authorList>
    </citation>
    <scope>NUCLEOTIDE SEQUENCE</scope>
    <source>
        <strain evidence="22">NRRL 22465</strain>
    </source>
</reference>
<evidence type="ECO:0000256" key="6">
    <source>
        <dbReference type="ARBA" id="ARBA00011998"/>
    </source>
</evidence>
<evidence type="ECO:0000256" key="2">
    <source>
        <dbReference type="ARBA" id="ARBA00001966"/>
    </source>
</evidence>
<evidence type="ECO:0000256" key="5">
    <source>
        <dbReference type="ARBA" id="ARBA00007185"/>
    </source>
</evidence>
<keyword evidence="14 18" id="KW-0456">Lyase</keyword>
<keyword evidence="9" id="KW-0004">4Fe-4S</keyword>
<keyword evidence="13" id="KW-0411">Iron-sulfur</keyword>
<comment type="catalytic activity">
    <reaction evidence="1 18">
        <text>(2R,3S)-3-isopropylmalate = (2S)-2-isopropylmalate</text>
        <dbReference type="Rhea" id="RHEA:32287"/>
        <dbReference type="ChEBI" id="CHEBI:1178"/>
        <dbReference type="ChEBI" id="CHEBI:35121"/>
        <dbReference type="EC" id="4.2.1.33"/>
    </reaction>
</comment>
<dbReference type="PROSITE" id="PS01244">
    <property type="entry name" value="ACONITASE_2"/>
    <property type="match status" value="1"/>
</dbReference>
<dbReference type="EC" id="4.2.1.33" evidence="6 18"/>
<dbReference type="InterPro" id="IPR000573">
    <property type="entry name" value="AconitaseA/IPMdHydase_ssu_swvl"/>
</dbReference>
<feature type="compositionally biased region" description="Polar residues" evidence="19">
    <location>
        <begin position="519"/>
        <end position="530"/>
    </location>
</feature>
<dbReference type="HAMAP" id="MF_01026">
    <property type="entry name" value="LeuC_type1"/>
    <property type="match status" value="1"/>
</dbReference>
<dbReference type="NCBIfam" id="NF004016">
    <property type="entry name" value="PRK05478.1"/>
    <property type="match status" value="1"/>
</dbReference>
<feature type="domain" description="Aconitase A/isopropylmalate dehydratase small subunit swivel" evidence="21">
    <location>
        <begin position="539"/>
        <end position="661"/>
    </location>
</feature>
<comment type="similarity">
    <text evidence="5 18">Belongs to the aconitase/IPM isomerase family.</text>
</comment>
<comment type="cofactor">
    <cofactor evidence="2">
        <name>[4Fe-4S] cluster</name>
        <dbReference type="ChEBI" id="CHEBI:49883"/>
    </cofactor>
</comment>
<dbReference type="InterPro" id="IPR018136">
    <property type="entry name" value="Aconitase_4Fe-4S_BS"/>
</dbReference>
<keyword evidence="11" id="KW-0479">Metal-binding</keyword>
<dbReference type="NCBIfam" id="NF009116">
    <property type="entry name" value="PRK12466.1"/>
    <property type="match status" value="1"/>
</dbReference>
<dbReference type="OrthoDB" id="2279155at2759"/>
<protein>
    <recommendedName>
        <fullName evidence="7 18">3-isopropylmalate dehydratase</fullName>
        <ecNumber evidence="6 18">4.2.1.33</ecNumber>
    </recommendedName>
    <alternativeName>
        <fullName evidence="16 18">Alpha-IPM isomerase</fullName>
    </alternativeName>
    <alternativeName>
        <fullName evidence="17 18">Isopropylmalate isomerase</fullName>
    </alternativeName>
</protein>
<dbReference type="PANTHER" id="PTHR43822">
    <property type="entry name" value="HOMOACONITASE, MITOCHONDRIAL-RELATED"/>
    <property type="match status" value="1"/>
</dbReference>
<dbReference type="EMBL" id="JABEYC010000462">
    <property type="protein sequence ID" value="KAF4977068.1"/>
    <property type="molecule type" value="Genomic_DNA"/>
</dbReference>
<dbReference type="InterPro" id="IPR012235">
    <property type="entry name" value="3-IsopropMal_deHydtase_ssu/lsu"/>
</dbReference>
<dbReference type="FunFam" id="3.30.499.10:FF:000006">
    <property type="entry name" value="3-isopropylmalate dehydratase large subunit"/>
    <property type="match status" value="1"/>
</dbReference>
<dbReference type="InterPro" id="IPR036008">
    <property type="entry name" value="Aconitase_4Fe-4S_dom"/>
</dbReference>
<dbReference type="SUPFAM" id="SSF52016">
    <property type="entry name" value="LeuD/IlvD-like"/>
    <property type="match status" value="1"/>
</dbReference>
<dbReference type="InterPro" id="IPR015931">
    <property type="entry name" value="Acnase/IPM_dHydase_lsu_aba_1/3"/>
</dbReference>
<dbReference type="PROSITE" id="PS00450">
    <property type="entry name" value="ACONITASE_1"/>
    <property type="match status" value="1"/>
</dbReference>
<sequence length="775" mass="84301">MPAPVGNPQTLYDKVLSAHIVDEKLDGTVLLYIDRHLVHEVTSPQAFEGLKNAGRQLRRPDCTLATTDHNVPTSSRKALKDIASFIAEDDSRTQCVALEENVKDFGVTYFGLSDKRQGIVHVIGPEQGFTLPGTTVVCGDSHTSTHGAFGALAFGIGTSEVEHVLATQCLITKRSKNMRIQVDGELAPGVSSKDVVLHAIGKIGTAGGTGAVIEFCGSVIRQLSVEARMSICNMSIEGGARAGMIAPDEITFEYLKGRPLAPKYGSETWDKAVAYWKSLQSDPGAKYDIDVFIDGKDIIPTLTWGTSPEDVIPITGAVPDPETFSTEEKKESGRRMLEYMGLTAGTLMEDIPVDKVFIGSCTNSRIEDLRAAANVVKGKKVAANIKRAMVVPGSGLVKTQAEEEGLDQIFVDAGFEWREAGCSMCLGMNPDILAPQERCASTSNRNFEGRQGAGSRTHLMSPVMAAAAGIVGKLTDVRKLSDYTYNSTFKARVMPAEEPHVDERAKEDSEEREIIGDQPQDSQPHTNTLAPESGSAGLPKFTVWKGIAAPLDRANVDTDAIIPKQFLKTIKRTGLGSAAFYELRYNPDGSEKPNFVLNQEPYRQTKILVVTGPNFGCGSSREHAPWALLDFGIKCVIAPSFADIFFNNTFKNGMLPIKIDNKPDLDAIAAEARAGRNVEIDLPNQLIKKADGETICSFDVEEFRKHCLINGLDDIGLTMQQEDKIAEFERHMSVNTPWLDGTGYLKRGKGGKLAVKAVPVPKTNRGEEKKEPLDW</sequence>
<dbReference type="InterPro" id="IPR050067">
    <property type="entry name" value="IPM_dehydratase_rel_enz"/>
</dbReference>
<dbReference type="HAMAP" id="MF_01031">
    <property type="entry name" value="LeuD_type1"/>
    <property type="match status" value="1"/>
</dbReference>
<evidence type="ECO:0000256" key="12">
    <source>
        <dbReference type="ARBA" id="ARBA00023004"/>
    </source>
</evidence>
<dbReference type="InterPro" id="IPR001030">
    <property type="entry name" value="Acoase/IPM_deHydtase_lsu_aba"/>
</dbReference>
<dbReference type="Gene3D" id="3.30.499.10">
    <property type="entry name" value="Aconitase, domain 3"/>
    <property type="match status" value="2"/>
</dbReference>
<evidence type="ECO:0000256" key="7">
    <source>
        <dbReference type="ARBA" id="ARBA00014371"/>
    </source>
</evidence>
<proteinExistence type="inferred from homology"/>
<evidence type="ECO:0000256" key="16">
    <source>
        <dbReference type="ARBA" id="ARBA00031631"/>
    </source>
</evidence>
<evidence type="ECO:0000256" key="14">
    <source>
        <dbReference type="ARBA" id="ARBA00023239"/>
    </source>
</evidence>
<evidence type="ECO:0000256" key="13">
    <source>
        <dbReference type="ARBA" id="ARBA00023014"/>
    </source>
</evidence>
<keyword evidence="23" id="KW-1185">Reference proteome</keyword>
<comment type="caution">
    <text evidence="22">The sequence shown here is derived from an EMBL/GenBank/DDBJ whole genome shotgun (WGS) entry which is preliminary data.</text>
</comment>
<evidence type="ECO:0000256" key="8">
    <source>
        <dbReference type="ARBA" id="ARBA00022430"/>
    </source>
</evidence>
<evidence type="ECO:0000256" key="9">
    <source>
        <dbReference type="ARBA" id="ARBA00022485"/>
    </source>
</evidence>
<dbReference type="AlphaFoldDB" id="A0A8H4UHY0"/>
<dbReference type="FunFam" id="3.30.499.10:FF:000007">
    <property type="entry name" value="3-isopropylmalate dehydratase large subunit"/>
    <property type="match status" value="1"/>
</dbReference>
<dbReference type="NCBIfam" id="NF002458">
    <property type="entry name" value="PRK01641.1"/>
    <property type="match status" value="1"/>
</dbReference>
<evidence type="ECO:0000256" key="17">
    <source>
        <dbReference type="ARBA" id="ARBA00033368"/>
    </source>
</evidence>
<dbReference type="Pfam" id="PF00330">
    <property type="entry name" value="Aconitase"/>
    <property type="match status" value="1"/>
</dbReference>
<organism evidence="22 23">
    <name type="scientific">Fusarium zealandicum</name>
    <dbReference type="NCBI Taxonomy" id="1053134"/>
    <lineage>
        <taxon>Eukaryota</taxon>
        <taxon>Fungi</taxon>
        <taxon>Dikarya</taxon>
        <taxon>Ascomycota</taxon>
        <taxon>Pezizomycotina</taxon>
        <taxon>Sordariomycetes</taxon>
        <taxon>Hypocreomycetidae</taxon>
        <taxon>Hypocreales</taxon>
        <taxon>Nectriaceae</taxon>
        <taxon>Fusarium</taxon>
        <taxon>Fusarium staphyleae species complex</taxon>
    </lineage>
</organism>
<dbReference type="InterPro" id="IPR015928">
    <property type="entry name" value="Aconitase/3IPM_dehydase_swvl"/>
</dbReference>
<dbReference type="NCBIfam" id="TIGR00170">
    <property type="entry name" value="leuC"/>
    <property type="match status" value="1"/>
</dbReference>
<evidence type="ECO:0000313" key="23">
    <source>
        <dbReference type="Proteomes" id="UP000635477"/>
    </source>
</evidence>
<evidence type="ECO:0000256" key="4">
    <source>
        <dbReference type="ARBA" id="ARBA00004729"/>
    </source>
</evidence>
<dbReference type="InterPro" id="IPR033940">
    <property type="entry name" value="IPMI_Swivel"/>
</dbReference>
<dbReference type="SUPFAM" id="SSF53732">
    <property type="entry name" value="Aconitase iron-sulfur domain"/>
    <property type="match status" value="1"/>
</dbReference>
<gene>
    <name evidence="22" type="ORF">FZEAL_6346</name>
</gene>
<keyword evidence="10 18" id="KW-0028">Amino-acid biosynthesis</keyword>
<feature type="compositionally biased region" description="Basic and acidic residues" evidence="19">
    <location>
        <begin position="495"/>
        <end position="515"/>
    </location>
</feature>
<dbReference type="Gene3D" id="3.20.19.10">
    <property type="entry name" value="Aconitase, domain 4"/>
    <property type="match status" value="1"/>
</dbReference>
<dbReference type="InterPro" id="IPR033941">
    <property type="entry name" value="IPMI_cat"/>
</dbReference>
<keyword evidence="15 18" id="KW-0100">Branched-chain amino acid biosynthesis</keyword>
<evidence type="ECO:0000256" key="18">
    <source>
        <dbReference type="PIRNR" id="PIRNR001418"/>
    </source>
</evidence>
<evidence type="ECO:0000256" key="19">
    <source>
        <dbReference type="SAM" id="MobiDB-lite"/>
    </source>
</evidence>
<reference evidence="22" key="2">
    <citation type="submission" date="2020-05" db="EMBL/GenBank/DDBJ databases">
        <authorList>
            <person name="Kim H.-S."/>
            <person name="Proctor R.H."/>
            <person name="Brown D.W."/>
        </authorList>
    </citation>
    <scope>NUCLEOTIDE SEQUENCE</scope>
    <source>
        <strain evidence="22">NRRL 22465</strain>
    </source>
</reference>
<dbReference type="GO" id="GO:0009098">
    <property type="term" value="P:L-leucine biosynthetic process"/>
    <property type="evidence" value="ECO:0007669"/>
    <property type="project" value="UniProtKB-UniPathway"/>
</dbReference>
<evidence type="ECO:0000256" key="3">
    <source>
        <dbReference type="ARBA" id="ARBA00002695"/>
    </source>
</evidence>
<dbReference type="PANTHER" id="PTHR43822:SF9">
    <property type="entry name" value="3-ISOPROPYLMALATE DEHYDRATASE"/>
    <property type="match status" value="1"/>
</dbReference>
<comment type="function">
    <text evidence="3 18">Catalyzes the isomerization between 2-isopropylmalate and 3-isopropylmalate, via the formation of 2-isopropylmaleate.</text>
</comment>
<evidence type="ECO:0000259" key="20">
    <source>
        <dbReference type="Pfam" id="PF00330"/>
    </source>
</evidence>
<dbReference type="CDD" id="cd01577">
    <property type="entry name" value="IPMI_Swivel"/>
    <property type="match status" value="1"/>
</dbReference>
<dbReference type="GO" id="GO:0009316">
    <property type="term" value="C:3-isopropylmalate dehydratase complex"/>
    <property type="evidence" value="ECO:0007669"/>
    <property type="project" value="InterPro"/>
</dbReference>
<keyword evidence="12" id="KW-0408">Iron</keyword>
<dbReference type="InterPro" id="IPR004431">
    <property type="entry name" value="3-IsopropMal_deHydase_ssu"/>
</dbReference>
<dbReference type="PRINTS" id="PR00415">
    <property type="entry name" value="ACONITASE"/>
</dbReference>
<evidence type="ECO:0000256" key="1">
    <source>
        <dbReference type="ARBA" id="ARBA00000491"/>
    </source>
</evidence>
<dbReference type="Pfam" id="PF00694">
    <property type="entry name" value="Aconitase_C"/>
    <property type="match status" value="1"/>
</dbReference>
<accession>A0A8H4UHY0</accession>
<feature type="domain" description="Aconitase/3-isopropylmalate dehydratase large subunit alpha/beta/alpha" evidence="20">
    <location>
        <begin position="13"/>
        <end position="472"/>
    </location>
</feature>
<comment type="pathway">
    <text evidence="4 18">Amino-acid biosynthesis; L-leucine biosynthesis; L-leucine from 3-methyl-2-oxobutanoate: step 2/4.</text>
</comment>
<name>A0A8H4UHY0_9HYPO</name>
<evidence type="ECO:0000256" key="10">
    <source>
        <dbReference type="ARBA" id="ARBA00022605"/>
    </source>
</evidence>
<dbReference type="Proteomes" id="UP000635477">
    <property type="component" value="Unassembled WGS sequence"/>
</dbReference>
<dbReference type="FunFam" id="3.20.19.10:FF:000003">
    <property type="entry name" value="3-isopropylmalate dehydratase small subunit"/>
    <property type="match status" value="1"/>
</dbReference>
<dbReference type="CDD" id="cd01583">
    <property type="entry name" value="IPMI"/>
    <property type="match status" value="1"/>
</dbReference>
<dbReference type="PIRSF" id="PIRSF001418">
    <property type="entry name" value="ACN"/>
    <property type="match status" value="1"/>
</dbReference>
<evidence type="ECO:0000259" key="21">
    <source>
        <dbReference type="Pfam" id="PF00694"/>
    </source>
</evidence>
<dbReference type="GO" id="GO:0003861">
    <property type="term" value="F:3-isopropylmalate dehydratase activity"/>
    <property type="evidence" value="ECO:0007669"/>
    <property type="project" value="UniProtKB-EC"/>
</dbReference>
<feature type="region of interest" description="Disordered" evidence="19">
    <location>
        <begin position="494"/>
        <end position="534"/>
    </location>
</feature>
<evidence type="ECO:0000313" key="22">
    <source>
        <dbReference type="EMBL" id="KAF4977068.1"/>
    </source>
</evidence>
<dbReference type="NCBIfam" id="TIGR00171">
    <property type="entry name" value="leuD"/>
    <property type="match status" value="1"/>
</dbReference>
<evidence type="ECO:0000256" key="15">
    <source>
        <dbReference type="ARBA" id="ARBA00023304"/>
    </source>
</evidence>
<dbReference type="UniPathway" id="UPA00048">
    <property type="reaction ID" value="UER00071"/>
</dbReference>